<evidence type="ECO:0000259" key="10">
    <source>
        <dbReference type="PROSITE" id="PS52040"/>
    </source>
</evidence>
<dbReference type="NCBIfam" id="TIGR01061">
    <property type="entry name" value="parC_Gpos"/>
    <property type="match status" value="1"/>
</dbReference>
<keyword evidence="4 7" id="KW-0238">DNA-binding</keyword>
<evidence type="ECO:0000256" key="5">
    <source>
        <dbReference type="ARBA" id="ARBA00023136"/>
    </source>
</evidence>
<proteinExistence type="inferred from homology"/>
<keyword evidence="9" id="KW-0175">Coiled coil</keyword>
<dbReference type="HAMAP" id="MF_00937">
    <property type="entry name" value="ParC_type2"/>
    <property type="match status" value="1"/>
</dbReference>
<feature type="site" description="Interaction with DNA" evidence="7">
    <location>
        <position position="90"/>
    </location>
</feature>
<keyword evidence="12" id="KW-1185">Reference proteome</keyword>
<organism evidence="11 12">
    <name type="scientific">Weissella halotolerans DSM 20190</name>
    <dbReference type="NCBI Taxonomy" id="1123500"/>
    <lineage>
        <taxon>Bacteria</taxon>
        <taxon>Bacillati</taxon>
        <taxon>Bacillota</taxon>
        <taxon>Bacilli</taxon>
        <taxon>Lactobacillales</taxon>
        <taxon>Lactobacillaceae</taxon>
        <taxon>Weissella</taxon>
    </lineage>
</organism>
<keyword evidence="3 7" id="KW-0799">Topoisomerase</keyword>
<comment type="caution">
    <text evidence="11">The sequence shown here is derived from an EMBL/GenBank/DDBJ whole genome shotgun (WGS) entry which is preliminary data.</text>
</comment>
<evidence type="ECO:0000256" key="7">
    <source>
        <dbReference type="HAMAP-Rule" id="MF_00937"/>
    </source>
</evidence>
<feature type="coiled-coil region" evidence="9">
    <location>
        <begin position="428"/>
        <end position="458"/>
    </location>
</feature>
<dbReference type="InterPro" id="IPR050220">
    <property type="entry name" value="Type_II_DNA_Topoisomerases"/>
</dbReference>
<feature type="active site" description="O-(5'-phospho-DNA)-tyrosine intermediate" evidence="7 8">
    <location>
        <position position="121"/>
    </location>
</feature>
<dbReference type="InterPro" id="IPR006691">
    <property type="entry name" value="GyrA/parC_rep"/>
</dbReference>
<name>A0A0R2FYT3_9LACO</name>
<dbReference type="InParanoid" id="A0A0R2FYT3"/>
<evidence type="ECO:0000313" key="12">
    <source>
        <dbReference type="Proteomes" id="UP000051296"/>
    </source>
</evidence>
<dbReference type="EC" id="5.6.2.2" evidence="7"/>
<dbReference type="OrthoDB" id="9806486at2"/>
<dbReference type="Gene3D" id="3.30.1360.40">
    <property type="match status" value="1"/>
</dbReference>
<evidence type="ECO:0000256" key="3">
    <source>
        <dbReference type="ARBA" id="ARBA00023029"/>
    </source>
</evidence>
<dbReference type="eggNOG" id="COG0188">
    <property type="taxonomic scope" value="Bacteria"/>
</dbReference>
<dbReference type="GO" id="GO:0009330">
    <property type="term" value="C:DNA topoisomerase type II (double strand cut, ATP-hydrolyzing) complex"/>
    <property type="evidence" value="ECO:0007669"/>
    <property type="project" value="TreeGrafter"/>
</dbReference>
<dbReference type="Pfam" id="PF03989">
    <property type="entry name" value="DNA_gyraseA_C"/>
    <property type="match status" value="4"/>
</dbReference>
<dbReference type="AlphaFoldDB" id="A0A0R2FYT3"/>
<dbReference type="InterPro" id="IPR013760">
    <property type="entry name" value="Topo_IIA-like_dom_sf"/>
</dbReference>
<dbReference type="InterPro" id="IPR013757">
    <property type="entry name" value="Topo_IIA_A_a_sf"/>
</dbReference>
<dbReference type="PANTHER" id="PTHR43493:SF9">
    <property type="entry name" value="DNA TOPOISOMERASE 4 SUBUNIT A"/>
    <property type="match status" value="1"/>
</dbReference>
<dbReference type="EMBL" id="JQAX01000001">
    <property type="protein sequence ID" value="KRN33634.1"/>
    <property type="molecule type" value="Genomic_DNA"/>
</dbReference>
<dbReference type="InterPro" id="IPR002205">
    <property type="entry name" value="Topo_IIA_dom_A"/>
</dbReference>
<evidence type="ECO:0000256" key="4">
    <source>
        <dbReference type="ARBA" id="ARBA00023125"/>
    </source>
</evidence>
<dbReference type="FunCoup" id="A0A0R2FYT3">
    <property type="interactions" value="9"/>
</dbReference>
<dbReference type="GO" id="GO:0005524">
    <property type="term" value="F:ATP binding"/>
    <property type="evidence" value="ECO:0007669"/>
    <property type="project" value="InterPro"/>
</dbReference>
<dbReference type="InterPro" id="IPR035516">
    <property type="entry name" value="Gyrase/topoIV_suA_C"/>
</dbReference>
<dbReference type="GO" id="GO:0034335">
    <property type="term" value="F:DNA negative supercoiling activity"/>
    <property type="evidence" value="ECO:0007669"/>
    <property type="project" value="UniProtKB-ARBA"/>
</dbReference>
<dbReference type="FunFam" id="3.30.1360.40:FF:000002">
    <property type="entry name" value="DNA gyrase subunit A"/>
    <property type="match status" value="1"/>
</dbReference>
<dbReference type="SUPFAM" id="SSF101904">
    <property type="entry name" value="GyrA/ParC C-terminal domain-like"/>
    <property type="match status" value="1"/>
</dbReference>
<dbReference type="PROSITE" id="PS52040">
    <property type="entry name" value="TOPO_IIA"/>
    <property type="match status" value="1"/>
</dbReference>
<feature type="domain" description="Topo IIA-type catalytic" evidence="10">
    <location>
        <begin position="33"/>
        <end position="497"/>
    </location>
</feature>
<feature type="site" description="Interaction with DNA" evidence="7">
    <location>
        <position position="79"/>
    </location>
</feature>
<gene>
    <name evidence="7" type="primary">parC</name>
    <name evidence="11" type="ORF">IV68_GL000442</name>
</gene>
<keyword evidence="5 7" id="KW-0472">Membrane</keyword>
<evidence type="ECO:0000256" key="1">
    <source>
        <dbReference type="ARBA" id="ARBA00000185"/>
    </source>
</evidence>
<dbReference type="GO" id="GO:0003677">
    <property type="term" value="F:DNA binding"/>
    <property type="evidence" value="ECO:0007669"/>
    <property type="project" value="UniProtKB-UniRule"/>
</dbReference>
<dbReference type="GO" id="GO:0006265">
    <property type="term" value="P:DNA topological change"/>
    <property type="evidence" value="ECO:0007669"/>
    <property type="project" value="UniProtKB-UniRule"/>
</dbReference>
<comment type="function">
    <text evidence="7">Topoisomerase IV is essential for chromosome segregation. It relaxes supercoiled DNA. Performs the decatenation events required during the replication of a circular DNA molecule.</text>
</comment>
<evidence type="ECO:0000256" key="9">
    <source>
        <dbReference type="SAM" id="Coils"/>
    </source>
</evidence>
<feature type="site" description="Interaction with DNA" evidence="7">
    <location>
        <position position="41"/>
    </location>
</feature>
<dbReference type="Proteomes" id="UP000051296">
    <property type="component" value="Unassembled WGS sequence"/>
</dbReference>
<dbReference type="NCBIfam" id="NF004044">
    <property type="entry name" value="PRK05561.1"/>
    <property type="match status" value="1"/>
</dbReference>
<dbReference type="Gene3D" id="3.90.199.10">
    <property type="entry name" value="Topoisomerase II, domain 5"/>
    <property type="match status" value="1"/>
</dbReference>
<dbReference type="SMART" id="SM00434">
    <property type="entry name" value="TOP4c"/>
    <property type="match status" value="1"/>
</dbReference>
<dbReference type="GO" id="GO:0019897">
    <property type="term" value="C:extrinsic component of plasma membrane"/>
    <property type="evidence" value="ECO:0007669"/>
    <property type="project" value="UniProtKB-UniRule"/>
</dbReference>
<accession>A0A0R2FYT3</accession>
<evidence type="ECO:0000256" key="8">
    <source>
        <dbReference type="PROSITE-ProRule" id="PRU01384"/>
    </source>
</evidence>
<dbReference type="FunFam" id="3.90.199.10:FF:000001">
    <property type="entry name" value="DNA gyrase subunit A"/>
    <property type="match status" value="1"/>
</dbReference>
<comment type="subcellular location">
    <subcellularLocation>
        <location evidence="7">Cell membrane</location>
        <topology evidence="7">Peripheral membrane protein</topology>
    </subcellularLocation>
</comment>
<sequence>MTDTGHVQELSLETVMGDRFGRYSKSIIQDRALPDIRDGLKPVQRRILFAMFKDGNTSDKQFRKSAKSVGNVMGNLHPHGDSSIYEALVRMSQDWKLRVPLIEMHGNNGSIDNDPPAAMRYTEARLAKIADELLRDLDKDTVDMVLNFDDTEYEPTVLPAHFPNLLVNGATGISAGYATDIPPHNLGEVIDALVYLLAHPKASLDDLMTFVKGPDFPTGGIVQGLEGIRSAFKTGHGRVVVRSKTAISPLKGGKAKIEISEIPYEVNKAALVKKIDEMHLNKDIAGISEVRDESDRDGLSIVIELAKDANAQGILNYLFKKTDLQVTYSYNMVAIHNQRPERVGLKVALEAFLEHQVDVLTKRTQFDLQKAKRRQHIVLGLIKAMSILDQVIATIRASKDRKDAKQNLVAQYDFSNEQAEAIVTMQLYRLTNTDVTQLENESAELKDKIAEYELILAEPKELRKVLRGELKAIKKTYATPRRSQIEDQIQELKIDETVTVVDEDVMLLVSKNGYVKRSSLRSYGASGSDNGLREDDEVVFMDEVNTLEHVFMFTDHGQVIYRPVHEVAETRWKEPGEHLSQTITGLTSDEQIIAVKVVKDYQALNGEWIAATSDGHIKRFAFADLTPRSNYRKKSTPYMKLKQDDAYVVNVLPFSSSDVGHYTVLLTSYQANGLRYALDEVPTHGLRTTGVKAMSLAEQDDSLTSLSLVDDRQSLALALISNRGAFKWMPVDEVPVTSRARKGVAVMRELKRDPHRIMAAALVNQKQPTPLRILTLGDRVFDILPADHPLSQRYSNGSFVIDTENVGEPVAMYPLVQVPLLN</sequence>
<keyword evidence="2 7" id="KW-1003">Cell membrane</keyword>
<dbReference type="SUPFAM" id="SSF56719">
    <property type="entry name" value="Type II DNA topoisomerase"/>
    <property type="match status" value="1"/>
</dbReference>
<dbReference type="STRING" id="1123500.GCA_000420365_00062"/>
<evidence type="ECO:0000256" key="2">
    <source>
        <dbReference type="ARBA" id="ARBA00022475"/>
    </source>
</evidence>
<evidence type="ECO:0000256" key="6">
    <source>
        <dbReference type="ARBA" id="ARBA00023235"/>
    </source>
</evidence>
<comment type="catalytic activity">
    <reaction evidence="1 7 8">
        <text>ATP-dependent breakage, passage and rejoining of double-stranded DNA.</text>
        <dbReference type="EC" id="5.6.2.2"/>
    </reaction>
</comment>
<dbReference type="Gene3D" id="1.10.268.10">
    <property type="entry name" value="Topoisomerase, domain 3"/>
    <property type="match status" value="1"/>
</dbReference>
<dbReference type="GO" id="GO:0005694">
    <property type="term" value="C:chromosome"/>
    <property type="evidence" value="ECO:0007669"/>
    <property type="project" value="InterPro"/>
</dbReference>
<dbReference type="Pfam" id="PF00521">
    <property type="entry name" value="DNA_topoisoIV"/>
    <property type="match status" value="1"/>
</dbReference>
<comment type="similarity">
    <text evidence="7">Belongs to the type II topoisomerase GyrA/ParC subunit family. ParC type 2 subfamily.</text>
</comment>
<feature type="site" description="Interaction with DNA" evidence="7">
    <location>
        <position position="77"/>
    </location>
</feature>
<dbReference type="FunFam" id="1.10.268.10:FF:000001">
    <property type="entry name" value="DNA gyrase subunit A"/>
    <property type="match status" value="1"/>
</dbReference>
<reference evidence="11 12" key="1">
    <citation type="journal article" date="2015" name="Genome Announc.">
        <title>Expanding the biotechnology potential of lactobacilli through comparative genomics of 213 strains and associated genera.</title>
        <authorList>
            <person name="Sun Z."/>
            <person name="Harris H.M."/>
            <person name="McCann A."/>
            <person name="Guo C."/>
            <person name="Argimon S."/>
            <person name="Zhang W."/>
            <person name="Yang X."/>
            <person name="Jeffery I.B."/>
            <person name="Cooney J.C."/>
            <person name="Kagawa T.F."/>
            <person name="Liu W."/>
            <person name="Song Y."/>
            <person name="Salvetti E."/>
            <person name="Wrobel A."/>
            <person name="Rasinkangas P."/>
            <person name="Parkhill J."/>
            <person name="Rea M.C."/>
            <person name="O'Sullivan O."/>
            <person name="Ritari J."/>
            <person name="Douillard F.P."/>
            <person name="Paul Ross R."/>
            <person name="Yang R."/>
            <person name="Briner A.E."/>
            <person name="Felis G.E."/>
            <person name="de Vos W.M."/>
            <person name="Barrangou R."/>
            <person name="Klaenhammer T.R."/>
            <person name="Caufield P.W."/>
            <person name="Cui Y."/>
            <person name="Zhang H."/>
            <person name="O'Toole P.W."/>
        </authorList>
    </citation>
    <scope>NUCLEOTIDE SEQUENCE [LARGE SCALE GENOMIC DNA]</scope>
    <source>
        <strain evidence="11 12">DSM 20190</strain>
    </source>
</reference>
<dbReference type="CDD" id="cd00187">
    <property type="entry name" value="TOP4c"/>
    <property type="match status" value="1"/>
</dbReference>
<dbReference type="PATRIC" id="fig|1123500.6.peg.443"/>
<dbReference type="PANTHER" id="PTHR43493">
    <property type="entry name" value="DNA GYRASE/TOPOISOMERASE SUBUNIT A"/>
    <property type="match status" value="1"/>
</dbReference>
<dbReference type="GO" id="GO:0005737">
    <property type="term" value="C:cytoplasm"/>
    <property type="evidence" value="ECO:0007669"/>
    <property type="project" value="TreeGrafter"/>
</dbReference>
<feature type="site" description="Interaction with DNA" evidence="7">
    <location>
        <position position="96"/>
    </location>
</feature>
<keyword evidence="6 7" id="KW-0413">Isomerase</keyword>
<comment type="subunit">
    <text evidence="7">Heterotetramer composed of ParC and ParE.</text>
</comment>
<feature type="site" description="Transition state stabilizer" evidence="7">
    <location>
        <position position="120"/>
    </location>
</feature>
<dbReference type="Gene3D" id="2.120.10.90">
    <property type="entry name" value="DNA gyrase/topoisomerase IV, subunit A, C-terminal"/>
    <property type="match status" value="1"/>
</dbReference>
<dbReference type="InterPro" id="IPR005741">
    <property type="entry name" value="TopoIV_A_Gpos"/>
</dbReference>
<evidence type="ECO:0000313" key="11">
    <source>
        <dbReference type="EMBL" id="KRN33634.1"/>
    </source>
</evidence>
<dbReference type="GO" id="GO:0007059">
    <property type="term" value="P:chromosome segregation"/>
    <property type="evidence" value="ECO:0007669"/>
    <property type="project" value="UniProtKB-UniRule"/>
</dbReference>
<dbReference type="InterPro" id="IPR013758">
    <property type="entry name" value="Topo_IIA_A/C_ab"/>
</dbReference>
<protein>
    <recommendedName>
        <fullName evidence="7">DNA topoisomerase 4 subunit A</fullName>
        <ecNumber evidence="7">5.6.2.2</ecNumber>
    </recommendedName>
    <alternativeName>
        <fullName evidence="7">Topoisomerase IV subunit A</fullName>
    </alternativeName>
</protein>